<accession>A0ABW5LCD4</accession>
<evidence type="ECO:0000313" key="1">
    <source>
        <dbReference type="EMBL" id="MFD2562255.1"/>
    </source>
</evidence>
<keyword evidence="2" id="KW-1185">Reference proteome</keyword>
<dbReference type="RefSeq" id="WP_378290691.1">
    <property type="nucleotide sequence ID" value="NZ_JBHULE010000008.1"/>
</dbReference>
<comment type="caution">
    <text evidence="1">The sequence shown here is derived from an EMBL/GenBank/DDBJ whole genome shotgun (WGS) entry which is preliminary data.</text>
</comment>
<proteinExistence type="predicted"/>
<name>A0ABW5LCD4_9FLAO</name>
<reference evidence="2" key="1">
    <citation type="journal article" date="2019" name="Int. J. Syst. Evol. Microbiol.">
        <title>The Global Catalogue of Microorganisms (GCM) 10K type strain sequencing project: providing services to taxonomists for standard genome sequencing and annotation.</title>
        <authorList>
            <consortium name="The Broad Institute Genomics Platform"/>
            <consortium name="The Broad Institute Genome Sequencing Center for Infectious Disease"/>
            <person name="Wu L."/>
            <person name="Ma J."/>
        </authorList>
    </citation>
    <scope>NUCLEOTIDE SEQUENCE [LARGE SCALE GENOMIC DNA]</scope>
    <source>
        <strain evidence="2">KCTC 52274</strain>
    </source>
</reference>
<organism evidence="1 2">
    <name type="scientific">Aquimarina rubra</name>
    <dbReference type="NCBI Taxonomy" id="1920033"/>
    <lineage>
        <taxon>Bacteria</taxon>
        <taxon>Pseudomonadati</taxon>
        <taxon>Bacteroidota</taxon>
        <taxon>Flavobacteriia</taxon>
        <taxon>Flavobacteriales</taxon>
        <taxon>Flavobacteriaceae</taxon>
        <taxon>Aquimarina</taxon>
    </lineage>
</organism>
<dbReference type="EMBL" id="JBHULE010000008">
    <property type="protein sequence ID" value="MFD2562255.1"/>
    <property type="molecule type" value="Genomic_DNA"/>
</dbReference>
<evidence type="ECO:0000313" key="2">
    <source>
        <dbReference type="Proteomes" id="UP001597319"/>
    </source>
</evidence>
<gene>
    <name evidence="1" type="ORF">ACFSR1_06200</name>
</gene>
<protein>
    <submittedName>
        <fullName evidence="1">Uncharacterized protein</fullName>
    </submittedName>
</protein>
<sequence>MQKTTLEKRFNSQDLAEKYHHIWNKGIHLFSINDANRDFYYSIFYIDFLFAEIIYNKLNGEIIAIKSFTDKSKLMFYLREDFN</sequence>
<dbReference type="Proteomes" id="UP001597319">
    <property type="component" value="Unassembled WGS sequence"/>
</dbReference>